<feature type="region of interest" description="Disordered" evidence="1">
    <location>
        <begin position="41"/>
        <end position="60"/>
    </location>
</feature>
<dbReference type="WBParaSite" id="nRc.2.0.1.t02963-RA">
    <property type="protein sequence ID" value="nRc.2.0.1.t02963-RA"/>
    <property type="gene ID" value="nRc.2.0.1.g02963"/>
</dbReference>
<dbReference type="Proteomes" id="UP000887565">
    <property type="component" value="Unplaced"/>
</dbReference>
<proteinExistence type="predicted"/>
<evidence type="ECO:0000256" key="1">
    <source>
        <dbReference type="SAM" id="MobiDB-lite"/>
    </source>
</evidence>
<sequence>MLVKNNLDSRGKTAKRFTNNTPGDDWARSFLARHKTALSTRMANNVKNENSDEDALDENEHLVDEENLEELASGDDANSNESENDEVNSDLEAEELHVDGTDAVEASIKSVSSLDQIKNGTSMTTFLVTKYCATCIAAFTFPGTFRGGSSICTR</sequence>
<feature type="compositionally biased region" description="Acidic residues" evidence="1">
    <location>
        <begin position="82"/>
        <end position="93"/>
    </location>
</feature>
<reference evidence="3" key="1">
    <citation type="submission" date="2022-11" db="UniProtKB">
        <authorList>
            <consortium name="WormBaseParasite"/>
        </authorList>
    </citation>
    <scope>IDENTIFICATION</scope>
</reference>
<accession>A0A915HLX0</accession>
<evidence type="ECO:0000313" key="3">
    <source>
        <dbReference type="WBParaSite" id="nRc.2.0.1.t02963-RA"/>
    </source>
</evidence>
<evidence type="ECO:0000313" key="2">
    <source>
        <dbReference type="Proteomes" id="UP000887565"/>
    </source>
</evidence>
<name>A0A915HLX0_ROMCU</name>
<protein>
    <submittedName>
        <fullName evidence="3">Uncharacterized protein</fullName>
    </submittedName>
</protein>
<organism evidence="2 3">
    <name type="scientific">Romanomermis culicivorax</name>
    <name type="common">Nematode worm</name>
    <dbReference type="NCBI Taxonomy" id="13658"/>
    <lineage>
        <taxon>Eukaryota</taxon>
        <taxon>Metazoa</taxon>
        <taxon>Ecdysozoa</taxon>
        <taxon>Nematoda</taxon>
        <taxon>Enoplea</taxon>
        <taxon>Dorylaimia</taxon>
        <taxon>Mermithida</taxon>
        <taxon>Mermithoidea</taxon>
        <taxon>Mermithidae</taxon>
        <taxon>Romanomermis</taxon>
    </lineage>
</organism>
<feature type="region of interest" description="Disordered" evidence="1">
    <location>
        <begin position="66"/>
        <end position="96"/>
    </location>
</feature>
<dbReference type="AlphaFoldDB" id="A0A915HLX0"/>
<keyword evidence="2" id="KW-1185">Reference proteome</keyword>
<feature type="region of interest" description="Disordered" evidence="1">
    <location>
        <begin position="1"/>
        <end position="26"/>
    </location>
</feature>